<comment type="caution">
    <text evidence="2">The sequence shown here is derived from an EMBL/GenBank/DDBJ whole genome shotgun (WGS) entry which is preliminary data.</text>
</comment>
<sequence length="79" mass="8301">MKKTLLTAAFLTAMAAPAFATQCPSLMAEIDEAMQTTTVDDATKAQVMELYEKGKAEHESGDHAASEATLAEAKALLGI</sequence>
<dbReference type="RefSeq" id="WP_263736252.1">
    <property type="nucleotide sequence ID" value="NZ_JAOWKY010000006.1"/>
</dbReference>
<reference evidence="2 3" key="1">
    <citation type="submission" date="2022-10" db="EMBL/GenBank/DDBJ databases">
        <title>Defluviimonas sp. nov., isolated from ocean surface water.</title>
        <authorList>
            <person name="He W."/>
            <person name="Wang L."/>
            <person name="Zhang D.-F."/>
        </authorList>
    </citation>
    <scope>NUCLEOTIDE SEQUENCE [LARGE SCALE GENOMIC DNA]</scope>
    <source>
        <strain evidence="2 3">WL0002</strain>
    </source>
</reference>
<dbReference type="EMBL" id="JAOWKY010000006">
    <property type="protein sequence ID" value="MCV2870576.1"/>
    <property type="molecule type" value="Genomic_DNA"/>
</dbReference>
<dbReference type="Proteomes" id="UP001652542">
    <property type="component" value="Unassembled WGS sequence"/>
</dbReference>
<protein>
    <submittedName>
        <fullName evidence="2">Uncharacterized protein</fullName>
    </submittedName>
</protein>
<accession>A0ABT2ZHJ4</accession>
<evidence type="ECO:0000256" key="1">
    <source>
        <dbReference type="SAM" id="SignalP"/>
    </source>
</evidence>
<name>A0ABT2ZHJ4_9RHOB</name>
<feature type="signal peptide" evidence="1">
    <location>
        <begin position="1"/>
        <end position="20"/>
    </location>
</feature>
<keyword evidence="1" id="KW-0732">Signal</keyword>
<gene>
    <name evidence="2" type="ORF">OEW28_18340</name>
</gene>
<evidence type="ECO:0000313" key="3">
    <source>
        <dbReference type="Proteomes" id="UP001652542"/>
    </source>
</evidence>
<evidence type="ECO:0000313" key="2">
    <source>
        <dbReference type="EMBL" id="MCV2870576.1"/>
    </source>
</evidence>
<organism evidence="2 3">
    <name type="scientific">Albidovulum marisflavi</name>
    <dbReference type="NCBI Taxonomy" id="2984159"/>
    <lineage>
        <taxon>Bacteria</taxon>
        <taxon>Pseudomonadati</taxon>
        <taxon>Pseudomonadota</taxon>
        <taxon>Alphaproteobacteria</taxon>
        <taxon>Rhodobacterales</taxon>
        <taxon>Paracoccaceae</taxon>
        <taxon>Albidovulum</taxon>
    </lineage>
</organism>
<proteinExistence type="predicted"/>
<feature type="chain" id="PRO_5046270937" evidence="1">
    <location>
        <begin position="21"/>
        <end position="79"/>
    </location>
</feature>
<keyword evidence="3" id="KW-1185">Reference proteome</keyword>